<keyword evidence="3 6" id="KW-0732">Signal</keyword>
<feature type="signal peptide" evidence="6">
    <location>
        <begin position="1"/>
        <end position="21"/>
    </location>
</feature>
<name>A0A5J5GJF4_9RHOB</name>
<dbReference type="SUPFAM" id="SSF55816">
    <property type="entry name" value="5'-nucleotidase (syn. UDP-sugar hydrolase), C-terminal domain"/>
    <property type="match status" value="1"/>
</dbReference>
<evidence type="ECO:0000313" key="9">
    <source>
        <dbReference type="EMBL" id="KAA9008247.1"/>
    </source>
</evidence>
<reference evidence="9 10" key="1">
    <citation type="submission" date="2019-09" db="EMBL/GenBank/DDBJ databases">
        <authorList>
            <person name="Park J.-S."/>
            <person name="Choi H.-J."/>
        </authorList>
    </citation>
    <scope>NUCLEOTIDE SEQUENCE [LARGE SCALE GENOMIC DNA]</scope>
    <source>
        <strain evidence="9 10">176SS1-4</strain>
    </source>
</reference>
<feature type="domain" description="5'-Nucleotidase C-terminal" evidence="8">
    <location>
        <begin position="326"/>
        <end position="481"/>
    </location>
</feature>
<dbReference type="EMBL" id="VYQE01000003">
    <property type="protein sequence ID" value="KAA9008247.1"/>
    <property type="molecule type" value="Genomic_DNA"/>
</dbReference>
<dbReference type="PROSITE" id="PS00786">
    <property type="entry name" value="5_NUCLEOTIDASE_2"/>
    <property type="match status" value="1"/>
</dbReference>
<keyword evidence="10" id="KW-1185">Reference proteome</keyword>
<keyword evidence="5 6" id="KW-0378">Hydrolase</keyword>
<evidence type="ECO:0000256" key="2">
    <source>
        <dbReference type="ARBA" id="ARBA00022723"/>
    </source>
</evidence>
<protein>
    <submittedName>
        <fullName evidence="9">Multifunctional 2',3'-cyclic-nucleotide 2'-phosphodiesterase/5'-nucleotidase/3'-nucleotidase</fullName>
    </submittedName>
</protein>
<dbReference type="PANTHER" id="PTHR11575">
    <property type="entry name" value="5'-NUCLEOTIDASE-RELATED"/>
    <property type="match status" value="1"/>
</dbReference>
<dbReference type="PANTHER" id="PTHR11575:SF24">
    <property type="entry name" value="5'-NUCLEOTIDASE"/>
    <property type="match status" value="1"/>
</dbReference>
<evidence type="ECO:0000256" key="5">
    <source>
        <dbReference type="ARBA" id="ARBA00022801"/>
    </source>
</evidence>
<dbReference type="Gene3D" id="3.60.21.10">
    <property type="match status" value="1"/>
</dbReference>
<dbReference type="FunFam" id="3.60.21.10:FF:000020">
    <property type="entry name" value="NT5E isoform 4"/>
    <property type="match status" value="1"/>
</dbReference>
<gene>
    <name evidence="9" type="ORF">F3S47_12220</name>
</gene>
<dbReference type="InterPro" id="IPR006179">
    <property type="entry name" value="5_nucleotidase/apyrase"/>
</dbReference>
<dbReference type="Gene3D" id="3.90.780.10">
    <property type="entry name" value="5'-Nucleotidase, C-terminal domain"/>
    <property type="match status" value="1"/>
</dbReference>
<dbReference type="GO" id="GO:0016788">
    <property type="term" value="F:hydrolase activity, acting on ester bonds"/>
    <property type="evidence" value="ECO:0007669"/>
    <property type="project" value="InterPro"/>
</dbReference>
<feature type="chain" id="PRO_5023970452" evidence="6">
    <location>
        <begin position="22"/>
        <end position="526"/>
    </location>
</feature>
<keyword evidence="2" id="KW-0479">Metal-binding</keyword>
<dbReference type="PRINTS" id="PR01607">
    <property type="entry name" value="APYRASEFAMLY"/>
</dbReference>
<evidence type="ECO:0000313" key="10">
    <source>
        <dbReference type="Proteomes" id="UP000326554"/>
    </source>
</evidence>
<dbReference type="CDD" id="cd07409">
    <property type="entry name" value="MPP_CD73_N"/>
    <property type="match status" value="1"/>
</dbReference>
<dbReference type="PROSITE" id="PS00785">
    <property type="entry name" value="5_NUCLEOTIDASE_1"/>
    <property type="match status" value="1"/>
</dbReference>
<proteinExistence type="inferred from homology"/>
<dbReference type="InterPro" id="IPR036907">
    <property type="entry name" value="5'-Nucleotdase_C_sf"/>
</dbReference>
<evidence type="ECO:0000259" key="8">
    <source>
        <dbReference type="Pfam" id="PF02872"/>
    </source>
</evidence>
<evidence type="ECO:0000256" key="6">
    <source>
        <dbReference type="RuleBase" id="RU362119"/>
    </source>
</evidence>
<dbReference type="GO" id="GO:0046872">
    <property type="term" value="F:metal ion binding"/>
    <property type="evidence" value="ECO:0007669"/>
    <property type="project" value="UniProtKB-KW"/>
</dbReference>
<keyword evidence="4 6" id="KW-0547">Nucleotide-binding</keyword>
<dbReference type="InterPro" id="IPR004843">
    <property type="entry name" value="Calcineurin-like_PHP"/>
</dbReference>
<evidence type="ECO:0000256" key="3">
    <source>
        <dbReference type="ARBA" id="ARBA00022729"/>
    </source>
</evidence>
<dbReference type="GO" id="GO:0009166">
    <property type="term" value="P:nucleotide catabolic process"/>
    <property type="evidence" value="ECO:0007669"/>
    <property type="project" value="InterPro"/>
</dbReference>
<dbReference type="InterPro" id="IPR006146">
    <property type="entry name" value="5'-Nucleotdase_CS"/>
</dbReference>
<dbReference type="Pfam" id="PF02872">
    <property type="entry name" value="5_nucleotid_C"/>
    <property type="match status" value="1"/>
</dbReference>
<accession>A0A5J5GJF4</accession>
<dbReference type="GO" id="GO:0000166">
    <property type="term" value="F:nucleotide binding"/>
    <property type="evidence" value="ECO:0007669"/>
    <property type="project" value="UniProtKB-KW"/>
</dbReference>
<dbReference type="InterPro" id="IPR008334">
    <property type="entry name" value="5'-Nucleotdase_C"/>
</dbReference>
<dbReference type="AlphaFoldDB" id="A0A5J5GJF4"/>
<dbReference type="Pfam" id="PF00149">
    <property type="entry name" value="Metallophos"/>
    <property type="match status" value="1"/>
</dbReference>
<evidence type="ECO:0000259" key="7">
    <source>
        <dbReference type="Pfam" id="PF00149"/>
    </source>
</evidence>
<sequence length="526" mass="55738">MIARILTTASAVALTAGAAQAEFDLTILHTNDFHARFEPISAFDSTCAPEDNEAGECFGGTARLVTAIADARERNENSILVDGGDQFQGTLFYTYYKGEMAAEFMNQLGYDAMTVGNHEFDDGPEVLRGFVDTVNFPVLMSNADVSNEELLADAIQKSTTIEVAGETIGLIGLTPEDTDELASPGPNVVFTDPVEAVQAEVDALTEQGVNKIIVLSHSGYGVDQRVAEETEGVDVIVGGHTNTLLGDMEDAAGPYPTMVGNTAIVQAYAYGKFLGELNVTFSDEGEVMSAEGEPLIMDAAVAEDEATVERIGELAGPLDEIRNQVVAESSAPIEGDRTVCRAMECEMGNLVSDAMLDRVADQGIQIAIANSGGLRASIDEGEVTMGEVLTVLPFQNTLSTFQVTGQTMIDALENGVSQVEDGAGRFPQVAGMTFTADLSAEPGSRISDVMVGGEPIDPEATYGVVSNNYVRNGGDGYSMFVDAMNAYDYGPDLADVTAEYLAENTPYEPYTDGRITVENAPETAAE</sequence>
<dbReference type="SUPFAM" id="SSF56300">
    <property type="entry name" value="Metallo-dependent phosphatases"/>
    <property type="match status" value="1"/>
</dbReference>
<feature type="domain" description="Calcineurin-like phosphoesterase" evidence="7">
    <location>
        <begin position="25"/>
        <end position="241"/>
    </location>
</feature>
<evidence type="ECO:0000256" key="4">
    <source>
        <dbReference type="ARBA" id="ARBA00022741"/>
    </source>
</evidence>
<evidence type="ECO:0000256" key="1">
    <source>
        <dbReference type="ARBA" id="ARBA00006654"/>
    </source>
</evidence>
<comment type="similarity">
    <text evidence="1 6">Belongs to the 5'-nucleotidase family.</text>
</comment>
<dbReference type="InterPro" id="IPR029052">
    <property type="entry name" value="Metallo-depent_PP-like"/>
</dbReference>
<dbReference type="RefSeq" id="WP_150445531.1">
    <property type="nucleotide sequence ID" value="NZ_VYQE01000003.1"/>
</dbReference>
<comment type="caution">
    <text evidence="9">The sequence shown here is derived from an EMBL/GenBank/DDBJ whole genome shotgun (WGS) entry which is preliminary data.</text>
</comment>
<organism evidence="9 10">
    <name type="scientific">Histidinibacterium aquaticum</name>
    <dbReference type="NCBI Taxonomy" id="2613962"/>
    <lineage>
        <taxon>Bacteria</taxon>
        <taxon>Pseudomonadati</taxon>
        <taxon>Pseudomonadota</taxon>
        <taxon>Alphaproteobacteria</taxon>
        <taxon>Rhodobacterales</taxon>
        <taxon>Paracoccaceae</taxon>
        <taxon>Histidinibacterium</taxon>
    </lineage>
</organism>
<dbReference type="Proteomes" id="UP000326554">
    <property type="component" value="Unassembled WGS sequence"/>
</dbReference>